<dbReference type="CDD" id="cd06225">
    <property type="entry name" value="HAMP"/>
    <property type="match status" value="1"/>
</dbReference>
<dbReference type="PANTHER" id="PTHR32089:SF112">
    <property type="entry name" value="LYSOZYME-LIKE PROTEIN-RELATED"/>
    <property type="match status" value="1"/>
</dbReference>
<dbReference type="SMART" id="SM00283">
    <property type="entry name" value="MA"/>
    <property type="match status" value="1"/>
</dbReference>
<dbReference type="PROSITE" id="PS50885">
    <property type="entry name" value="HAMP"/>
    <property type="match status" value="1"/>
</dbReference>
<evidence type="ECO:0000256" key="1">
    <source>
        <dbReference type="ARBA" id="ARBA00004429"/>
    </source>
</evidence>
<dbReference type="AlphaFoldDB" id="A0A931I5A8"/>
<evidence type="ECO:0000259" key="9">
    <source>
        <dbReference type="PROSITE" id="PS50885"/>
    </source>
</evidence>
<keyword evidence="11" id="KW-1185">Reference proteome</keyword>
<keyword evidence="6" id="KW-1133">Transmembrane helix</keyword>
<keyword evidence="2" id="KW-0997">Cell inner membrane</keyword>
<evidence type="ECO:0000313" key="10">
    <source>
        <dbReference type="EMBL" id="MBH0239704.1"/>
    </source>
</evidence>
<comment type="similarity">
    <text evidence="4">Belongs to the methyl-accepting chemotaxis (MCP) protein family.</text>
</comment>
<feature type="domain" description="T-SNARE coiled-coil homology" evidence="8">
    <location>
        <begin position="453"/>
        <end position="515"/>
    </location>
</feature>
<keyword evidence="6" id="KW-0472">Membrane</keyword>
<feature type="domain" description="HAMP" evidence="9">
    <location>
        <begin position="207"/>
        <end position="260"/>
    </location>
</feature>
<dbReference type="GO" id="GO:0005886">
    <property type="term" value="C:plasma membrane"/>
    <property type="evidence" value="ECO:0007669"/>
    <property type="project" value="UniProtKB-SubCell"/>
</dbReference>
<dbReference type="PROSITE" id="PS50111">
    <property type="entry name" value="CHEMOTAXIS_TRANSDUC_2"/>
    <property type="match status" value="1"/>
</dbReference>
<dbReference type="InterPro" id="IPR004089">
    <property type="entry name" value="MCPsignal_dom"/>
</dbReference>
<dbReference type="EMBL" id="JADZLT010000056">
    <property type="protein sequence ID" value="MBH0239704.1"/>
    <property type="molecule type" value="Genomic_DNA"/>
</dbReference>
<keyword evidence="6" id="KW-0812">Transmembrane</keyword>
<evidence type="ECO:0000256" key="6">
    <source>
        <dbReference type="SAM" id="Phobius"/>
    </source>
</evidence>
<dbReference type="Pfam" id="PF00015">
    <property type="entry name" value="MCPsignal"/>
    <property type="match status" value="1"/>
</dbReference>
<dbReference type="GO" id="GO:0007165">
    <property type="term" value="P:signal transduction"/>
    <property type="evidence" value="ECO:0007669"/>
    <property type="project" value="UniProtKB-KW"/>
</dbReference>
<comment type="subcellular location">
    <subcellularLocation>
        <location evidence="1">Cell inner membrane</location>
        <topology evidence="1">Multi-pass membrane protein</topology>
    </subcellularLocation>
</comment>
<dbReference type="SMART" id="SM00304">
    <property type="entry name" value="HAMP"/>
    <property type="match status" value="1"/>
</dbReference>
<feature type="transmembrane region" description="Helical" evidence="6">
    <location>
        <begin position="7"/>
        <end position="29"/>
    </location>
</feature>
<evidence type="ECO:0000256" key="2">
    <source>
        <dbReference type="ARBA" id="ARBA00022519"/>
    </source>
</evidence>
<comment type="caution">
    <text evidence="10">The sequence shown here is derived from an EMBL/GenBank/DDBJ whole genome shotgun (WGS) entry which is preliminary data.</text>
</comment>
<organism evidence="10 11">
    <name type="scientific">Methylobrevis albus</name>
    <dbReference type="NCBI Taxonomy" id="2793297"/>
    <lineage>
        <taxon>Bacteria</taxon>
        <taxon>Pseudomonadati</taxon>
        <taxon>Pseudomonadota</taxon>
        <taxon>Alphaproteobacteria</taxon>
        <taxon>Hyphomicrobiales</taxon>
        <taxon>Pleomorphomonadaceae</taxon>
        <taxon>Methylobrevis</taxon>
    </lineage>
</organism>
<reference evidence="10" key="1">
    <citation type="submission" date="2020-12" db="EMBL/GenBank/DDBJ databases">
        <title>Methylobrevis albus sp. nov., isolated from fresh water lack sediment.</title>
        <authorList>
            <person name="Zou Q."/>
        </authorList>
    </citation>
    <scope>NUCLEOTIDE SEQUENCE</scope>
    <source>
        <strain evidence="10">L22</strain>
    </source>
</reference>
<evidence type="ECO:0000256" key="4">
    <source>
        <dbReference type="ARBA" id="ARBA00029447"/>
    </source>
</evidence>
<keyword evidence="2" id="KW-1003">Cell membrane</keyword>
<dbReference type="PROSITE" id="PS50192">
    <property type="entry name" value="T_SNARE"/>
    <property type="match status" value="1"/>
</dbReference>
<evidence type="ECO:0000256" key="3">
    <source>
        <dbReference type="ARBA" id="ARBA00023224"/>
    </source>
</evidence>
<gene>
    <name evidence="10" type="ORF">I5731_17930</name>
</gene>
<dbReference type="InterPro" id="IPR000727">
    <property type="entry name" value="T_SNARE_dom"/>
</dbReference>
<name>A0A931I5A8_9HYPH</name>
<feature type="transmembrane region" description="Helical" evidence="6">
    <location>
        <begin position="182"/>
        <end position="205"/>
    </location>
</feature>
<evidence type="ECO:0000256" key="5">
    <source>
        <dbReference type="PROSITE-ProRule" id="PRU00284"/>
    </source>
</evidence>
<sequence length="557" mass="58047">MKVQGKIFSVVAVLGVAVIVTGAIGLASMNSLNAQMDRLDSLDQQAYFAERLNGAITAVNASNRGITSARNAEESADYLNEIKKNLETLNQSVADWRGVVAAEDMPLFETMARDVGAYGALRLELAEFGAREGAAAGMARLKEPDVRANRQALQKSLSENIDKVRGALDPLRAEKAANYTTAFWTMLASAALALLVGVGIAIWIGTAKMARPMTRVASALKQMADGNLAVATEPKPGNDEIGDLWRTTERFRVALAEADQLKREQEATEAARAAQRRQLMHQVASDFERAVGGIVQGVSAAANQLEASARAMAHSAESTSGQLVTVASASEEASANVQTVASAAEELSASVGEIGRQVMESARIATSAEGSAQQTSSKVERLSVAATRIGDIVGLITTIAEQTNLLALNATIEAARAGEAGRGFAVVAQEVKNLATQTSKATNEIAGQVAEIQTSTTESATAIGAISAVIKDLNGIATAIAGAVRQQDAATQEIARNVQEASRGTGQVTESIETVSRAASDASAASGQVLSAARELSRQSDLLGSEVNKILSTIRAA</sequence>
<evidence type="ECO:0000259" key="7">
    <source>
        <dbReference type="PROSITE" id="PS50111"/>
    </source>
</evidence>
<accession>A0A931I5A8</accession>
<dbReference type="InterPro" id="IPR003660">
    <property type="entry name" value="HAMP_dom"/>
</dbReference>
<evidence type="ECO:0000259" key="8">
    <source>
        <dbReference type="PROSITE" id="PS50192"/>
    </source>
</evidence>
<dbReference type="PRINTS" id="PR00260">
    <property type="entry name" value="CHEMTRNSDUCR"/>
</dbReference>
<dbReference type="RefSeq" id="WP_197312786.1">
    <property type="nucleotide sequence ID" value="NZ_JADZLT010000056.1"/>
</dbReference>
<dbReference type="SUPFAM" id="SSF58104">
    <property type="entry name" value="Methyl-accepting chemotaxis protein (MCP) signaling domain"/>
    <property type="match status" value="1"/>
</dbReference>
<protein>
    <submittedName>
        <fullName evidence="10">MCP four helix bundle domain-containing protein</fullName>
    </submittedName>
</protein>
<dbReference type="PANTHER" id="PTHR32089">
    <property type="entry name" value="METHYL-ACCEPTING CHEMOTAXIS PROTEIN MCPB"/>
    <property type="match status" value="1"/>
</dbReference>
<dbReference type="InterPro" id="IPR004090">
    <property type="entry name" value="Chemotax_Me-accpt_rcpt"/>
</dbReference>
<evidence type="ECO:0000313" key="11">
    <source>
        <dbReference type="Proteomes" id="UP000631694"/>
    </source>
</evidence>
<dbReference type="GO" id="GO:0006935">
    <property type="term" value="P:chemotaxis"/>
    <property type="evidence" value="ECO:0007669"/>
    <property type="project" value="InterPro"/>
</dbReference>
<keyword evidence="3 5" id="KW-0807">Transducer</keyword>
<dbReference type="Proteomes" id="UP000631694">
    <property type="component" value="Unassembled WGS sequence"/>
</dbReference>
<dbReference type="Gene3D" id="1.10.287.950">
    <property type="entry name" value="Methyl-accepting chemotaxis protein"/>
    <property type="match status" value="1"/>
</dbReference>
<dbReference type="GO" id="GO:0004888">
    <property type="term" value="F:transmembrane signaling receptor activity"/>
    <property type="evidence" value="ECO:0007669"/>
    <property type="project" value="InterPro"/>
</dbReference>
<proteinExistence type="inferred from homology"/>
<feature type="domain" description="Methyl-accepting transducer" evidence="7">
    <location>
        <begin position="294"/>
        <end position="523"/>
    </location>
</feature>
<dbReference type="Gene3D" id="6.10.340.10">
    <property type="match status" value="1"/>
</dbReference>